<proteinExistence type="predicted"/>
<comment type="caution">
    <text evidence="2">The sequence shown here is derived from an EMBL/GenBank/DDBJ whole genome shotgun (WGS) entry which is preliminary data.</text>
</comment>
<dbReference type="AlphaFoldDB" id="A0A4Y2CYR1"/>
<sequence length="84" mass="9160">MSSQLTLVAARVQIKVMSGCSRVQPSPESSNRRCGSRPSDKSNRYLTLWKSLSRCPHPLGTYIVGNGTGGKLYLSDFGICLVLK</sequence>
<name>A0A4Y2CYR1_ARAVE</name>
<organism evidence="2 3">
    <name type="scientific">Araneus ventricosus</name>
    <name type="common">Orbweaver spider</name>
    <name type="synonym">Epeira ventricosa</name>
    <dbReference type="NCBI Taxonomy" id="182803"/>
    <lineage>
        <taxon>Eukaryota</taxon>
        <taxon>Metazoa</taxon>
        <taxon>Ecdysozoa</taxon>
        <taxon>Arthropoda</taxon>
        <taxon>Chelicerata</taxon>
        <taxon>Arachnida</taxon>
        <taxon>Araneae</taxon>
        <taxon>Araneomorphae</taxon>
        <taxon>Entelegynae</taxon>
        <taxon>Araneoidea</taxon>
        <taxon>Araneidae</taxon>
        <taxon>Araneus</taxon>
    </lineage>
</organism>
<keyword evidence="3" id="KW-1185">Reference proteome</keyword>
<protein>
    <submittedName>
        <fullName evidence="2">Uncharacterized protein</fullName>
    </submittedName>
</protein>
<evidence type="ECO:0000313" key="2">
    <source>
        <dbReference type="EMBL" id="GBM09590.1"/>
    </source>
</evidence>
<evidence type="ECO:0000313" key="3">
    <source>
        <dbReference type="Proteomes" id="UP000499080"/>
    </source>
</evidence>
<evidence type="ECO:0000256" key="1">
    <source>
        <dbReference type="SAM" id="MobiDB-lite"/>
    </source>
</evidence>
<feature type="region of interest" description="Disordered" evidence="1">
    <location>
        <begin position="21"/>
        <end position="41"/>
    </location>
</feature>
<dbReference type="Proteomes" id="UP000499080">
    <property type="component" value="Unassembled WGS sequence"/>
</dbReference>
<feature type="compositionally biased region" description="Polar residues" evidence="1">
    <location>
        <begin position="21"/>
        <end position="33"/>
    </location>
</feature>
<reference evidence="2 3" key="1">
    <citation type="journal article" date="2019" name="Sci. Rep.">
        <title>Orb-weaving spider Araneus ventricosus genome elucidates the spidroin gene catalogue.</title>
        <authorList>
            <person name="Kono N."/>
            <person name="Nakamura H."/>
            <person name="Ohtoshi R."/>
            <person name="Moran D.A.P."/>
            <person name="Shinohara A."/>
            <person name="Yoshida Y."/>
            <person name="Fujiwara M."/>
            <person name="Mori M."/>
            <person name="Tomita M."/>
            <person name="Arakawa K."/>
        </authorList>
    </citation>
    <scope>NUCLEOTIDE SEQUENCE [LARGE SCALE GENOMIC DNA]</scope>
</reference>
<dbReference type="EMBL" id="BGPR01000272">
    <property type="protein sequence ID" value="GBM09590.1"/>
    <property type="molecule type" value="Genomic_DNA"/>
</dbReference>
<gene>
    <name evidence="2" type="ORF">AVEN_29439_1</name>
</gene>
<accession>A0A4Y2CYR1</accession>